<organism evidence="3 4">
    <name type="scientific">Campylobacter sputorum subsp. sputorum</name>
    <dbReference type="NCBI Taxonomy" id="32024"/>
    <lineage>
        <taxon>Bacteria</taxon>
        <taxon>Pseudomonadati</taxon>
        <taxon>Campylobacterota</taxon>
        <taxon>Epsilonproteobacteria</taxon>
        <taxon>Campylobacterales</taxon>
        <taxon>Campylobacteraceae</taxon>
        <taxon>Campylobacter</taxon>
    </lineage>
</organism>
<dbReference type="GeneID" id="93090647"/>
<proteinExistence type="predicted"/>
<evidence type="ECO:0000256" key="1">
    <source>
        <dbReference type="SAM" id="Phobius"/>
    </source>
</evidence>
<feature type="transmembrane region" description="Helical" evidence="1">
    <location>
        <begin position="178"/>
        <end position="200"/>
    </location>
</feature>
<feature type="transmembrane region" description="Helical" evidence="1">
    <location>
        <begin position="133"/>
        <end position="157"/>
    </location>
</feature>
<evidence type="ECO:0000313" key="4">
    <source>
        <dbReference type="Proteomes" id="UP000254920"/>
    </source>
</evidence>
<feature type="domain" description="CAAX prenyl protease 2/Lysostaphin resistance protein A-like" evidence="2">
    <location>
        <begin position="134"/>
        <end position="218"/>
    </location>
</feature>
<gene>
    <name evidence="3" type="ORF">NCTC12475_00198</name>
</gene>
<sequence length="230" mass="27195">MNKITTLRWFDILIITFIMFFLAIYSSTLQYFALSNEMVSLDENLSFSPSDNYIAILTEFFYLVLVYFYLKFRKFDFSVFTNRIKFNLKALFQGILIFIFIATIFDLYFILISCFLEPINLKADAVNLVKFDMSIILFALINGFFEEIFFLGICLFVKKEYIKFAFLYSLIIRFSFHTYQGVETAFVIGFVLGYIFYLLYGRIKNLVPFFVAHSIGDMIGVSMWFFMLLN</sequence>
<keyword evidence="1" id="KW-1133">Transmembrane helix</keyword>
<protein>
    <submittedName>
        <fullName evidence="3">CAAX amino terminal protease self- immunity</fullName>
    </submittedName>
</protein>
<evidence type="ECO:0000259" key="2">
    <source>
        <dbReference type="Pfam" id="PF02517"/>
    </source>
</evidence>
<evidence type="ECO:0000313" key="3">
    <source>
        <dbReference type="EMBL" id="SUX09787.1"/>
    </source>
</evidence>
<name>A0A381DH63_9BACT</name>
<dbReference type="Pfam" id="PF02517">
    <property type="entry name" value="Rce1-like"/>
    <property type="match status" value="1"/>
</dbReference>
<feature type="transmembrane region" description="Helical" evidence="1">
    <location>
        <begin position="12"/>
        <end position="33"/>
    </location>
</feature>
<keyword evidence="3" id="KW-0645">Protease</keyword>
<keyword evidence="4" id="KW-1185">Reference proteome</keyword>
<keyword evidence="1" id="KW-0472">Membrane</keyword>
<dbReference type="GO" id="GO:0006508">
    <property type="term" value="P:proteolysis"/>
    <property type="evidence" value="ECO:0007669"/>
    <property type="project" value="UniProtKB-KW"/>
</dbReference>
<dbReference type="InterPro" id="IPR003675">
    <property type="entry name" value="Rce1/LyrA-like_dom"/>
</dbReference>
<keyword evidence="1" id="KW-0812">Transmembrane</keyword>
<reference evidence="3 4" key="1">
    <citation type="submission" date="2018-06" db="EMBL/GenBank/DDBJ databases">
        <authorList>
            <consortium name="Pathogen Informatics"/>
            <person name="Doyle S."/>
        </authorList>
    </citation>
    <scope>NUCLEOTIDE SEQUENCE [LARGE SCALE GENOMIC DNA]</scope>
    <source>
        <strain evidence="3 4">NCTC12475</strain>
    </source>
</reference>
<feature type="transmembrane region" description="Helical" evidence="1">
    <location>
        <begin position="206"/>
        <end position="229"/>
    </location>
</feature>
<dbReference type="GO" id="GO:0080120">
    <property type="term" value="P:CAAX-box protein maturation"/>
    <property type="evidence" value="ECO:0007669"/>
    <property type="project" value="UniProtKB-ARBA"/>
</dbReference>
<dbReference type="RefSeq" id="WP_201261379.1">
    <property type="nucleotide sequence ID" value="NZ_CP043427.1"/>
</dbReference>
<dbReference type="EMBL" id="UFVD01000001">
    <property type="protein sequence ID" value="SUX09787.1"/>
    <property type="molecule type" value="Genomic_DNA"/>
</dbReference>
<accession>A0A381DH63</accession>
<feature type="transmembrane region" description="Helical" evidence="1">
    <location>
        <begin position="53"/>
        <end position="70"/>
    </location>
</feature>
<keyword evidence="3" id="KW-0378">Hydrolase</keyword>
<dbReference type="AlphaFoldDB" id="A0A381DH63"/>
<feature type="transmembrane region" description="Helical" evidence="1">
    <location>
        <begin position="91"/>
        <end position="113"/>
    </location>
</feature>
<dbReference type="GO" id="GO:0004175">
    <property type="term" value="F:endopeptidase activity"/>
    <property type="evidence" value="ECO:0007669"/>
    <property type="project" value="UniProtKB-ARBA"/>
</dbReference>
<dbReference type="Proteomes" id="UP000254920">
    <property type="component" value="Unassembled WGS sequence"/>
</dbReference>